<dbReference type="Pfam" id="PF01551">
    <property type="entry name" value="Peptidase_M23"/>
    <property type="match status" value="1"/>
</dbReference>
<protein>
    <submittedName>
        <fullName evidence="4">Murein hydrolase activator EnvC family protein</fullName>
    </submittedName>
</protein>
<dbReference type="InterPro" id="IPR016047">
    <property type="entry name" value="M23ase_b-sheet_dom"/>
</dbReference>
<evidence type="ECO:0000313" key="4">
    <source>
        <dbReference type="EMBL" id="MFC5296566.1"/>
    </source>
</evidence>
<dbReference type="EMBL" id="JBHSLN010000012">
    <property type="protein sequence ID" value="MFC5296566.1"/>
    <property type="molecule type" value="Genomic_DNA"/>
</dbReference>
<evidence type="ECO:0000313" key="5">
    <source>
        <dbReference type="Proteomes" id="UP001595937"/>
    </source>
</evidence>
<dbReference type="RefSeq" id="WP_193116326.1">
    <property type="nucleotide sequence ID" value="NZ_BAAAIR010000046.1"/>
</dbReference>
<dbReference type="CDD" id="cd12797">
    <property type="entry name" value="M23_peptidase"/>
    <property type="match status" value="1"/>
</dbReference>
<keyword evidence="1" id="KW-0732">Signal</keyword>
<dbReference type="GeneID" id="303298444"/>
<dbReference type="InterPro" id="IPR011055">
    <property type="entry name" value="Dup_hybrid_motif"/>
</dbReference>
<dbReference type="PANTHER" id="PTHR21666">
    <property type="entry name" value="PEPTIDASE-RELATED"/>
    <property type="match status" value="1"/>
</dbReference>
<dbReference type="Gene3D" id="2.70.70.10">
    <property type="entry name" value="Glucose Permease (Domain IIA)"/>
    <property type="match status" value="1"/>
</dbReference>
<evidence type="ECO:0000256" key="2">
    <source>
        <dbReference type="SAM" id="MobiDB-lite"/>
    </source>
</evidence>
<accession>A0ABW0FD71</accession>
<keyword evidence="5" id="KW-1185">Reference proteome</keyword>
<feature type="compositionally biased region" description="Low complexity" evidence="2">
    <location>
        <begin position="211"/>
        <end position="224"/>
    </location>
</feature>
<dbReference type="PANTHER" id="PTHR21666:SF289">
    <property type="entry name" value="L-ALA--D-GLU ENDOPEPTIDASE"/>
    <property type="match status" value="1"/>
</dbReference>
<dbReference type="Proteomes" id="UP001595937">
    <property type="component" value="Unassembled WGS sequence"/>
</dbReference>
<dbReference type="SUPFAM" id="SSF51261">
    <property type="entry name" value="Duplicated hybrid motif"/>
    <property type="match status" value="1"/>
</dbReference>
<name>A0ABW0FD71_9MICO</name>
<reference evidence="5" key="1">
    <citation type="journal article" date="2019" name="Int. J. Syst. Evol. Microbiol.">
        <title>The Global Catalogue of Microorganisms (GCM) 10K type strain sequencing project: providing services to taxonomists for standard genome sequencing and annotation.</title>
        <authorList>
            <consortium name="The Broad Institute Genomics Platform"/>
            <consortium name="The Broad Institute Genome Sequencing Center for Infectious Disease"/>
            <person name="Wu L."/>
            <person name="Ma J."/>
        </authorList>
    </citation>
    <scope>NUCLEOTIDE SEQUENCE [LARGE SCALE GENOMIC DNA]</scope>
    <source>
        <strain evidence="5">CGMCC 1.16455</strain>
    </source>
</reference>
<evidence type="ECO:0000256" key="1">
    <source>
        <dbReference type="ARBA" id="ARBA00022729"/>
    </source>
</evidence>
<gene>
    <name evidence="4" type="ORF">ACFPK8_03520</name>
</gene>
<sequence>MTARPIPPRPPLCPRPVLRALRVLLVVLCLLVSFSLAGPARAEPSSRWQWPTPAPHEVAAPFEAPPHRYGPGHRGIDIRVSGEGAEIRAVEAGTVRFSGKVAGRGVVSVMHADGLISTYEPVAGSVEEAQAVGAGDVLGTVADGEASHCPAEVCLHLGARRGQDYLDPLLLLGGRGPSVLLPWAGAATPNGSRGPTGALAVRAAPSAAGVRPSASAPSSTASRAKGPGTTSTRGRAQPVLAA</sequence>
<dbReference type="InterPro" id="IPR050570">
    <property type="entry name" value="Cell_wall_metabolism_enzyme"/>
</dbReference>
<feature type="domain" description="M23ase beta-sheet core" evidence="3">
    <location>
        <begin position="72"/>
        <end position="168"/>
    </location>
</feature>
<organism evidence="4 5">
    <name type="scientific">Brachybacterium tyrofermentans</name>
    <dbReference type="NCBI Taxonomy" id="47848"/>
    <lineage>
        <taxon>Bacteria</taxon>
        <taxon>Bacillati</taxon>
        <taxon>Actinomycetota</taxon>
        <taxon>Actinomycetes</taxon>
        <taxon>Micrococcales</taxon>
        <taxon>Dermabacteraceae</taxon>
        <taxon>Brachybacterium</taxon>
    </lineage>
</organism>
<comment type="caution">
    <text evidence="4">The sequence shown here is derived from an EMBL/GenBank/DDBJ whole genome shotgun (WGS) entry which is preliminary data.</text>
</comment>
<evidence type="ECO:0000259" key="3">
    <source>
        <dbReference type="Pfam" id="PF01551"/>
    </source>
</evidence>
<proteinExistence type="predicted"/>
<keyword evidence="4" id="KW-0378">Hydrolase</keyword>
<dbReference type="GO" id="GO:0016787">
    <property type="term" value="F:hydrolase activity"/>
    <property type="evidence" value="ECO:0007669"/>
    <property type="project" value="UniProtKB-KW"/>
</dbReference>
<feature type="region of interest" description="Disordered" evidence="2">
    <location>
        <begin position="202"/>
        <end position="242"/>
    </location>
</feature>